<evidence type="ECO:0000256" key="2">
    <source>
        <dbReference type="SAM" id="SignalP"/>
    </source>
</evidence>
<gene>
    <name evidence="3" type="ORF">FLL45_01860</name>
</gene>
<keyword evidence="1 2" id="KW-0732">Signal</keyword>
<feature type="chain" id="PRO_5021828574" evidence="2">
    <location>
        <begin position="25"/>
        <end position="288"/>
    </location>
</feature>
<dbReference type="SUPFAM" id="SSF56784">
    <property type="entry name" value="HAD-like"/>
    <property type="match status" value="1"/>
</dbReference>
<dbReference type="InterPro" id="IPR023214">
    <property type="entry name" value="HAD_sf"/>
</dbReference>
<comment type="caution">
    <text evidence="3">The sequence shown here is derived from an EMBL/GenBank/DDBJ whole genome shotgun (WGS) entry which is preliminary data.</text>
</comment>
<name>A0A545THR3_9GAMM</name>
<dbReference type="Proteomes" id="UP000317839">
    <property type="component" value="Unassembled WGS sequence"/>
</dbReference>
<dbReference type="Pfam" id="PF11019">
    <property type="entry name" value="DUF2608"/>
    <property type="match status" value="1"/>
</dbReference>
<evidence type="ECO:0000313" key="4">
    <source>
        <dbReference type="Proteomes" id="UP000317839"/>
    </source>
</evidence>
<accession>A0A545THR3</accession>
<dbReference type="EMBL" id="VIKR01000001">
    <property type="protein sequence ID" value="TQV76726.1"/>
    <property type="molecule type" value="Genomic_DNA"/>
</dbReference>
<sequence length="288" mass="32705">MKKELLKYCLFIGILVTLTNNASAKSTIIDEVTDLAEIGILAKQDNAKVGKTLIVFDIDDTLLEANHFVGSDKWYNWQKGRASFDPKGQPVTINPSEEYGCISSLLSTFFELGSTHLTQANTVEIVNSLRAFDLIMLTARTTSYRIPTERELSRFKLDFSDEHLLEKNVGMIFDLNDGRRTAKVTYQNGVVLSSGLNKGLVLAEVLSRANKQYDYIYFIDDSRKNIKLMHEAWQNKGALVRNLHYTRVDKSISQSEITQSNEIKQQLDEFIQTAYPERAKIFAEGRCQ</sequence>
<dbReference type="Gene3D" id="3.40.50.1000">
    <property type="entry name" value="HAD superfamily/HAD-like"/>
    <property type="match status" value="1"/>
</dbReference>
<keyword evidence="4" id="KW-1185">Reference proteome</keyword>
<proteinExistence type="predicted"/>
<organism evidence="3 4">
    <name type="scientific">Aliikangiella marina</name>
    <dbReference type="NCBI Taxonomy" id="1712262"/>
    <lineage>
        <taxon>Bacteria</taxon>
        <taxon>Pseudomonadati</taxon>
        <taxon>Pseudomonadota</taxon>
        <taxon>Gammaproteobacteria</taxon>
        <taxon>Oceanospirillales</taxon>
        <taxon>Pleioneaceae</taxon>
        <taxon>Aliikangiella</taxon>
    </lineage>
</organism>
<dbReference type="InterPro" id="IPR036412">
    <property type="entry name" value="HAD-like_sf"/>
</dbReference>
<dbReference type="InterPro" id="IPR022565">
    <property type="entry name" value="DUF2608"/>
</dbReference>
<dbReference type="AlphaFoldDB" id="A0A545THR3"/>
<dbReference type="OrthoDB" id="7170926at2"/>
<evidence type="ECO:0000256" key="1">
    <source>
        <dbReference type="ARBA" id="ARBA00022729"/>
    </source>
</evidence>
<dbReference type="RefSeq" id="WP_142888086.1">
    <property type="nucleotide sequence ID" value="NZ_VIKR01000001.1"/>
</dbReference>
<evidence type="ECO:0000313" key="3">
    <source>
        <dbReference type="EMBL" id="TQV76726.1"/>
    </source>
</evidence>
<protein>
    <submittedName>
        <fullName evidence="3">DUF2608 domain-containing protein</fullName>
    </submittedName>
</protein>
<feature type="signal peptide" evidence="2">
    <location>
        <begin position="1"/>
        <end position="24"/>
    </location>
</feature>
<reference evidence="3 4" key="1">
    <citation type="submission" date="2019-06" db="EMBL/GenBank/DDBJ databases">
        <title>Draft genome of Aliikangiella marina GYP-15.</title>
        <authorList>
            <person name="Wang G."/>
        </authorList>
    </citation>
    <scope>NUCLEOTIDE SEQUENCE [LARGE SCALE GENOMIC DNA]</scope>
    <source>
        <strain evidence="3 4">GYP-15</strain>
    </source>
</reference>